<dbReference type="InterPro" id="IPR048259">
    <property type="entry name" value="Cytochrome_b_N_euk/bac"/>
</dbReference>
<dbReference type="PANTHER" id="PTHR19271">
    <property type="entry name" value="CYTOCHROME B"/>
    <property type="match status" value="1"/>
</dbReference>
<evidence type="ECO:0000313" key="20">
    <source>
        <dbReference type="EMBL" id="QKJ81413.1"/>
    </source>
</evidence>
<evidence type="ECO:0000256" key="12">
    <source>
        <dbReference type="ARBA" id="ARBA00025834"/>
    </source>
</evidence>
<evidence type="ECO:0000256" key="2">
    <source>
        <dbReference type="ARBA" id="ARBA00004141"/>
    </source>
</evidence>
<dbReference type="InterPro" id="IPR005797">
    <property type="entry name" value="Cyt_b/b6_N"/>
</dbReference>
<comment type="subcellular location">
    <subcellularLocation>
        <location evidence="2">Membrane</location>
        <topology evidence="2">Multi-pass membrane protein</topology>
    </subcellularLocation>
    <subcellularLocation>
        <location evidence="16 17">Plastid</location>
        <location evidence="16 17">Chloroplast thylakoid membrane</location>
        <topology evidence="16 17">Multi-pass membrane protein</topology>
    </subcellularLocation>
    <subcellularLocation>
        <location evidence="14">Thylakoid</location>
    </subcellularLocation>
</comment>
<keyword evidence="7 16" id="KW-0479">Metal-binding</keyword>
<feature type="domain" description="Cytochrome b/b6 N-terminal region profile" evidence="19">
    <location>
        <begin position="7"/>
        <end position="74"/>
    </location>
</feature>
<feature type="binding site" description="axial binding residue" evidence="16">
    <location>
        <position position="555"/>
    </location>
    <ligand>
        <name>heme b</name>
        <dbReference type="ChEBI" id="CHEBI:60344"/>
        <label>2</label>
    </ligand>
    <ligandPart>
        <name>Fe</name>
        <dbReference type="ChEBI" id="CHEBI:18248"/>
    </ligandPart>
</feature>
<keyword evidence="4 16" id="KW-0602">Photosynthesis</keyword>
<feature type="domain" description="Cytochrome b/b6 N-terminal region profile" evidence="19">
    <location>
        <begin position="292"/>
        <end position="359"/>
    </location>
</feature>
<keyword evidence="9 16" id="KW-1133">Transmembrane helix</keyword>
<dbReference type="HAMAP" id="MF_00633">
    <property type="entry name" value="Cytb6_f_cytb6"/>
    <property type="match status" value="1"/>
</dbReference>
<comment type="function">
    <text evidence="1 16 17">Component of the cytochrome b6-f complex, which mediates electron transfer between photosystem II (PSII) and photosystem I (PSI), cyclic electron flow around PSI, and state transitions.</text>
</comment>
<evidence type="ECO:0000256" key="3">
    <source>
        <dbReference type="ARBA" id="ARBA00022448"/>
    </source>
</evidence>
<evidence type="ECO:0000256" key="18">
    <source>
        <dbReference type="SAM" id="Phobius"/>
    </source>
</evidence>
<name>A0A6M8TT51_ALLTU</name>
<dbReference type="GO" id="GO:0009535">
    <property type="term" value="C:chloroplast thylakoid membrane"/>
    <property type="evidence" value="ECO:0007669"/>
    <property type="project" value="UniProtKB-SubCell"/>
</dbReference>
<keyword evidence="8 16" id="KW-0249">Electron transport</keyword>
<dbReference type="SUPFAM" id="SSF81342">
    <property type="entry name" value="Transmembrane di-heme cytochromes"/>
    <property type="match status" value="4"/>
</dbReference>
<evidence type="ECO:0000256" key="9">
    <source>
        <dbReference type="ARBA" id="ARBA00022989"/>
    </source>
</evidence>
<dbReference type="AlphaFoldDB" id="A0A6M8TT51"/>
<evidence type="ECO:0000256" key="10">
    <source>
        <dbReference type="ARBA" id="ARBA00023004"/>
    </source>
</evidence>
<dbReference type="PANTHER" id="PTHR19271:SF38">
    <property type="entry name" value="CYTOCHROME B_B6 N-TERMINAL REGION PROFILE DOMAIN-CONTAINING PROTEIN"/>
    <property type="match status" value="1"/>
</dbReference>
<evidence type="ECO:0000256" key="4">
    <source>
        <dbReference type="ARBA" id="ARBA00022531"/>
    </source>
</evidence>
<feature type="transmembrane region" description="Helical" evidence="18">
    <location>
        <begin position="552"/>
        <end position="571"/>
    </location>
</feature>
<reference evidence="20" key="1">
    <citation type="journal article" date="2020" name="Ann. Bot.">
        <title>Insights into phylogeny, age and evolution of Allium (Amaryllidaceae) based on the whole plastome sequences.</title>
        <authorList>
            <person name="Xie D.-F."/>
            <person name="Tan J.-B."/>
            <person name="Yu Y."/>
            <person name="Gui L.-J."/>
            <person name="Su D.-M."/>
            <person name="Zhou S.-D."/>
            <person name="He X.-J."/>
        </authorList>
    </citation>
    <scope>NUCLEOTIDE SEQUENCE</scope>
</reference>
<comment type="cofactor">
    <cofactor evidence="16">
        <name>heme c</name>
        <dbReference type="ChEBI" id="CHEBI:61717"/>
    </cofactor>
    <text evidence="16">Binds one heme group covalently by a single cysteine link with no axial amino acid ligand. This heme was named heme ci.</text>
</comment>
<evidence type="ECO:0000256" key="16">
    <source>
        <dbReference type="HAMAP-Rule" id="MF_00633"/>
    </source>
</evidence>
<comment type="similarity">
    <text evidence="15 16 17">Belongs to the cytochrome b family. PetB subfamily.</text>
</comment>
<feature type="binding site" description="covalent" evidence="16">
    <location>
        <position position="403"/>
    </location>
    <ligand>
        <name>heme c</name>
        <dbReference type="ChEBI" id="CHEBI:61717"/>
    </ligand>
</feature>
<keyword evidence="16 17" id="KW-0793">Thylakoid</keyword>
<dbReference type="NCBIfam" id="NF002990">
    <property type="entry name" value="PRK03735.1"/>
    <property type="match status" value="1"/>
</dbReference>
<dbReference type="InterPro" id="IPR016174">
    <property type="entry name" value="Di-haem_cyt_TM"/>
</dbReference>
<feature type="binding site" description="axial binding residue" evidence="16">
    <location>
        <position position="468"/>
    </location>
    <ligand>
        <name>heme b</name>
        <dbReference type="ChEBI" id="CHEBI:60344"/>
        <label>1</label>
    </ligand>
    <ligandPart>
        <name>Fe</name>
        <dbReference type="ChEBI" id="CHEBI:18248"/>
    </ligandPart>
</feature>
<feature type="transmembrane region" description="Helical" evidence="18">
    <location>
        <begin position="400"/>
        <end position="426"/>
    </location>
</feature>
<dbReference type="FunFam" id="1.20.810.10:FF:000001">
    <property type="entry name" value="Cytochrome b6"/>
    <property type="match status" value="1"/>
</dbReference>
<keyword evidence="10 16" id="KW-0408">Iron</keyword>
<evidence type="ECO:0000256" key="7">
    <source>
        <dbReference type="ARBA" id="ARBA00022723"/>
    </source>
</evidence>
<feature type="domain" description="Cytochrome b/b6 N-terminal region profile" evidence="19">
    <location>
        <begin position="372"/>
        <end position="583"/>
    </location>
</feature>
<organism evidence="20">
    <name type="scientific">Allium tuberosum</name>
    <name type="common">Garlic chives</name>
    <dbReference type="NCBI Taxonomy" id="4683"/>
    <lineage>
        <taxon>Eukaryota</taxon>
        <taxon>Viridiplantae</taxon>
        <taxon>Streptophyta</taxon>
        <taxon>Embryophyta</taxon>
        <taxon>Tracheophyta</taxon>
        <taxon>Spermatophyta</taxon>
        <taxon>Magnoliopsida</taxon>
        <taxon>Liliopsida</taxon>
        <taxon>Asparagales</taxon>
        <taxon>Amaryllidaceae</taxon>
        <taxon>Allioideae</taxon>
        <taxon>Allieae</taxon>
        <taxon>Allium</taxon>
    </lineage>
</organism>
<accession>A0A6M8TT51</accession>
<dbReference type="InterPro" id="IPR027387">
    <property type="entry name" value="Cytb/b6-like_sf"/>
</dbReference>
<dbReference type="GO" id="GO:0046872">
    <property type="term" value="F:metal ion binding"/>
    <property type="evidence" value="ECO:0007669"/>
    <property type="project" value="UniProtKB-KW"/>
</dbReference>
<feature type="transmembrane region" description="Helical" evidence="18">
    <location>
        <begin position="319"/>
        <end position="346"/>
    </location>
</feature>
<dbReference type="PROSITE" id="PS51002">
    <property type="entry name" value="CYTB_NTER"/>
    <property type="match status" value="4"/>
</dbReference>
<dbReference type="GO" id="GO:0009055">
    <property type="term" value="F:electron transfer activity"/>
    <property type="evidence" value="ECO:0007669"/>
    <property type="project" value="InterPro"/>
</dbReference>
<geneLocation type="chloroplast" evidence="20"/>
<dbReference type="CDD" id="cd00284">
    <property type="entry name" value="Cytochrome_b_N"/>
    <property type="match status" value="1"/>
</dbReference>
<comment type="miscellaneous">
    <text evidence="16">Heme 1 (or BH or b566) is high-potential and absorbs at about 566 nm, and heme 2 (or BL or b562) is low-potential and absorbs at about 562 nm.</text>
</comment>
<keyword evidence="20" id="KW-0934">Plastid</keyword>
<dbReference type="GO" id="GO:0015979">
    <property type="term" value="P:photosynthesis"/>
    <property type="evidence" value="ECO:0007669"/>
    <property type="project" value="UniProtKB-UniRule"/>
</dbReference>
<keyword evidence="11 16" id="KW-0472">Membrane</keyword>
<gene>
    <name evidence="16 20" type="primary">petB</name>
</gene>
<evidence type="ECO:0000256" key="8">
    <source>
        <dbReference type="ARBA" id="ARBA00022982"/>
    </source>
</evidence>
<dbReference type="Pfam" id="PF00033">
    <property type="entry name" value="Cytochrome_B"/>
    <property type="match status" value="4"/>
</dbReference>
<feature type="transmembrane region" description="Helical" evidence="18">
    <location>
        <begin position="486"/>
        <end position="506"/>
    </location>
</feature>
<comment type="cofactor">
    <cofactor evidence="16 17">
        <name>heme b</name>
        <dbReference type="ChEBI" id="CHEBI:60344"/>
    </cofactor>
    <text evidence="16 17">Binds 2 heme b groups non-covalently with two histidine residues as axial ligands.</text>
</comment>
<proteinExistence type="inferred from homology"/>
<comment type="subunit">
    <text evidence="12 16 17">The 4 large subunits of the cytochrome b6-f complex are cytochrome b6, subunit IV (17 kDa polypeptide, PetD), cytochrome f and the Rieske protein, while the 4 small subunits are PetG, PetL, PetM and PetN. The complex functions as a dimer.</text>
</comment>
<evidence type="ECO:0000256" key="5">
    <source>
        <dbReference type="ARBA" id="ARBA00022617"/>
    </source>
</evidence>
<protein>
    <recommendedName>
        <fullName evidence="13 16">Cytochrome b6</fullName>
    </recommendedName>
</protein>
<dbReference type="GO" id="GO:0016491">
    <property type="term" value="F:oxidoreductase activity"/>
    <property type="evidence" value="ECO:0007669"/>
    <property type="project" value="InterPro"/>
</dbReference>
<evidence type="ECO:0000256" key="11">
    <source>
        <dbReference type="ARBA" id="ARBA00023136"/>
    </source>
</evidence>
<evidence type="ECO:0000256" key="6">
    <source>
        <dbReference type="ARBA" id="ARBA00022692"/>
    </source>
</evidence>
<evidence type="ECO:0000256" key="13">
    <source>
        <dbReference type="ARBA" id="ARBA00035697"/>
    </source>
</evidence>
<evidence type="ECO:0000256" key="1">
    <source>
        <dbReference type="ARBA" id="ARBA00003068"/>
    </source>
</evidence>
<feature type="transmembrane region" description="Helical" evidence="18">
    <location>
        <begin position="243"/>
        <end position="269"/>
    </location>
</feature>
<feature type="binding site" description="axial binding residue" evidence="16">
    <location>
        <position position="570"/>
    </location>
    <ligand>
        <name>heme b</name>
        <dbReference type="ChEBI" id="CHEBI:60344"/>
        <label>1</label>
    </ligand>
    <ligandPart>
        <name>Fe</name>
        <dbReference type="ChEBI" id="CHEBI:18248"/>
    </ligandPart>
</feature>
<keyword evidence="17 20" id="KW-0150">Chloroplast</keyword>
<feature type="transmembrane region" description="Helical" evidence="18">
    <location>
        <begin position="456"/>
        <end position="474"/>
    </location>
</feature>
<feature type="binding site" description="axial binding residue" evidence="16">
    <location>
        <position position="454"/>
    </location>
    <ligand>
        <name>heme b</name>
        <dbReference type="ChEBI" id="CHEBI:60344"/>
        <label>2</label>
    </ligand>
    <ligandPart>
        <name>Fe</name>
        <dbReference type="ChEBI" id="CHEBI:18248"/>
    </ligandPart>
</feature>
<keyword evidence="5 16" id="KW-0349">Heme</keyword>
<evidence type="ECO:0000256" key="14">
    <source>
        <dbReference type="ARBA" id="ARBA00060385"/>
    </source>
</evidence>
<keyword evidence="3 16" id="KW-0813">Transport</keyword>
<dbReference type="InterPro" id="IPR023530">
    <property type="entry name" value="Cyt_B6_PetB"/>
</dbReference>
<sequence>MSYLNKVYDWFEERLEIQAIADDITSKYVPPHVNIFYCLGGITLTCFLVQVATGFAMTFYYRPTVTGVLSDSLSQYSICLVRGTSRDSSDCRSYNYYICSSSCQHILLSRRNHAYLFFSTSSYGFCYDFLLSSNCWGSSRIPYKYMIGSRNVSRFKRLQMIYYICSSSCQHILLSRRNHAYLFFSTSSYGFCYDFLLSSNCYGGGSSRIPYLNKVYDWFEERLEIQAIADDITSKYVPPHVNIFYCLGGITLTCFLVQVATGFAMTFYYRPTVTEAFSSVRGSSRIPYLNKVYDWFEERLEIQAIADDITSKYVPPHVNIFYCLGGITLTCFLVQVATGFAMTFYYRPTVTEAFSSVQYGGGSSRIPYLNKVYDWFEERLEIQAIADDITSKYVPPHVNIFYCLGGITLTCFLVQVATGFAMTFYYRPTVTEAFSSVQYIMTEANFGWLIRSVHRWSASMMVLMMILHVFRVYLTGGFKKPRELTWVTGVVLAVLTASFGVTGYSLPRDQIGYWAVKIVTGVPDAIPIIGSPLVELLRGSASVGQSTLTRFYSLHTFVLPLLTAVFMLMHFPMIRKQGISGPL</sequence>
<dbReference type="Gene3D" id="1.20.810.10">
    <property type="entry name" value="Cytochrome Bc1 Complex, Chain C"/>
    <property type="match status" value="4"/>
</dbReference>
<dbReference type="GO" id="GO:0022904">
    <property type="term" value="P:respiratory electron transport chain"/>
    <property type="evidence" value="ECO:0007669"/>
    <property type="project" value="InterPro"/>
</dbReference>
<evidence type="ECO:0000256" key="15">
    <source>
        <dbReference type="ARBA" id="ARBA00061709"/>
    </source>
</evidence>
<feature type="domain" description="Cytochrome b/b6 N-terminal region profile" evidence="19">
    <location>
        <begin position="215"/>
        <end position="280"/>
    </location>
</feature>
<evidence type="ECO:0000259" key="19">
    <source>
        <dbReference type="PROSITE" id="PS51002"/>
    </source>
</evidence>
<dbReference type="EMBL" id="MK820623">
    <property type="protein sequence ID" value="QKJ81413.1"/>
    <property type="molecule type" value="Genomic_DNA"/>
</dbReference>
<feature type="transmembrane region" description="Helical" evidence="18">
    <location>
        <begin position="34"/>
        <end position="61"/>
    </location>
</feature>
<keyword evidence="6 16" id="KW-0812">Transmembrane</keyword>
<evidence type="ECO:0000256" key="17">
    <source>
        <dbReference type="RuleBase" id="RU003291"/>
    </source>
</evidence>